<protein>
    <submittedName>
        <fullName evidence="1">Uncharacterized protein</fullName>
    </submittedName>
</protein>
<comment type="caution">
    <text evidence="1">The sequence shown here is derived from an EMBL/GenBank/DDBJ whole genome shotgun (WGS) entry which is preliminary data.</text>
</comment>
<keyword evidence="2" id="KW-1185">Reference proteome</keyword>
<sequence>MDKVFLSESNRRKWWRGVCMVARIVRSFLRADLDFSGALEPVITAISMIGSSSSLQNLGFLDSDFGDRSLSEDLFFAFWVLPFNGLALGRTPFFRDLMVNLRNGGYQWGVIIKFLSRWLRVTPRAVISVVIPVVGCLSLTPGSRMNLGVLCGSYHPINLFSVDELFGDVIARKPSSFFKQKSDSGK</sequence>
<name>A0ABU6VYS9_9FABA</name>
<evidence type="ECO:0000313" key="2">
    <source>
        <dbReference type="Proteomes" id="UP001341840"/>
    </source>
</evidence>
<accession>A0ABU6VYS9</accession>
<dbReference type="EMBL" id="JASCZI010155101">
    <property type="protein sequence ID" value="MED6178281.1"/>
    <property type="molecule type" value="Genomic_DNA"/>
</dbReference>
<dbReference type="Proteomes" id="UP001341840">
    <property type="component" value="Unassembled WGS sequence"/>
</dbReference>
<evidence type="ECO:0000313" key="1">
    <source>
        <dbReference type="EMBL" id="MED6178281.1"/>
    </source>
</evidence>
<organism evidence="1 2">
    <name type="scientific">Stylosanthes scabra</name>
    <dbReference type="NCBI Taxonomy" id="79078"/>
    <lineage>
        <taxon>Eukaryota</taxon>
        <taxon>Viridiplantae</taxon>
        <taxon>Streptophyta</taxon>
        <taxon>Embryophyta</taxon>
        <taxon>Tracheophyta</taxon>
        <taxon>Spermatophyta</taxon>
        <taxon>Magnoliopsida</taxon>
        <taxon>eudicotyledons</taxon>
        <taxon>Gunneridae</taxon>
        <taxon>Pentapetalae</taxon>
        <taxon>rosids</taxon>
        <taxon>fabids</taxon>
        <taxon>Fabales</taxon>
        <taxon>Fabaceae</taxon>
        <taxon>Papilionoideae</taxon>
        <taxon>50 kb inversion clade</taxon>
        <taxon>dalbergioids sensu lato</taxon>
        <taxon>Dalbergieae</taxon>
        <taxon>Pterocarpus clade</taxon>
        <taxon>Stylosanthes</taxon>
    </lineage>
</organism>
<proteinExistence type="predicted"/>
<gene>
    <name evidence="1" type="ORF">PIB30_106045</name>
</gene>
<reference evidence="1 2" key="1">
    <citation type="journal article" date="2023" name="Plants (Basel)">
        <title>Bridging the Gap: Combining Genomics and Transcriptomics Approaches to Understand Stylosanthes scabra, an Orphan Legume from the Brazilian Caatinga.</title>
        <authorList>
            <person name="Ferreira-Neto J.R.C."/>
            <person name="da Silva M.D."/>
            <person name="Binneck E."/>
            <person name="de Melo N.F."/>
            <person name="da Silva R.H."/>
            <person name="de Melo A.L.T.M."/>
            <person name="Pandolfi V."/>
            <person name="Bustamante F.O."/>
            <person name="Brasileiro-Vidal A.C."/>
            <person name="Benko-Iseppon A.M."/>
        </authorList>
    </citation>
    <scope>NUCLEOTIDE SEQUENCE [LARGE SCALE GENOMIC DNA]</scope>
    <source>
        <tissue evidence="1">Leaves</tissue>
    </source>
</reference>